<sequence length="512" mass="56591">MNNDKQLLIQIDSREDVSTGYDSHVIGSGSQDGTEVPSTIQLPPNCEIVPQNYITVPLQKPRSLPQYVATIAATLSAFAAGTVLAWTSPIITTLEKGQYNNISINEDEMGWIGSFVTLGAMVTCFPFGIICDVVGRKIALLILIVPFSVGWCLIVWANSLVMLYFGRFITGMAAGACCVAAPLYTNEIADKNIRGTLGSYFQLMVTMGILFAYILGKFVPVNVYTIVCAIVPFCFFIFFVFQPESPYYSLKKGQPDVAFKNLQRLRGPNYNTVSELDSIKSHLEESMQSSVSLSYAMRKKSGYKAFIIALALMFFQQLSGINAIIFYTSDIFKASGAKIDPQIATICVGTFQVVATFISSLIVDKLGRRMLLISSDFIMAFATIFLGLFFTFKDRHIVSDGIVNMLGFLPIVALCIFIIMFSMGLGPIPWTITGEIFSPDLKSFAVSCAATLNWFLAFLVTKFFLKLEVLIGSDVMFYIFSVICLIGTVFCYMVVPETKGKTIEQVQDELER</sequence>
<evidence type="ECO:0000256" key="8">
    <source>
        <dbReference type="RuleBase" id="RU003346"/>
    </source>
</evidence>
<feature type="transmembrane region" description="Helical" evidence="9">
    <location>
        <begin position="477"/>
        <end position="495"/>
    </location>
</feature>
<feature type="domain" description="Major facilitator superfamily (MFS) profile" evidence="10">
    <location>
        <begin position="65"/>
        <end position="499"/>
    </location>
</feature>
<dbReference type="InterPro" id="IPR005828">
    <property type="entry name" value="MFS_sugar_transport-like"/>
</dbReference>
<keyword evidence="8" id="KW-0813">Transport</keyword>
<feature type="transmembrane region" description="Helical" evidence="9">
    <location>
        <begin position="305"/>
        <end position="328"/>
    </location>
</feature>
<dbReference type="CDD" id="cd17358">
    <property type="entry name" value="MFS_GLUT6_8_Class3_like"/>
    <property type="match status" value="1"/>
</dbReference>
<name>A0AAN7QGJ0_9COLE</name>
<feature type="transmembrane region" description="Helical" evidence="9">
    <location>
        <begin position="370"/>
        <end position="390"/>
    </location>
</feature>
<dbReference type="NCBIfam" id="TIGR00879">
    <property type="entry name" value="SP"/>
    <property type="match status" value="1"/>
</dbReference>
<feature type="transmembrane region" description="Helical" evidence="9">
    <location>
        <begin position="402"/>
        <end position="423"/>
    </location>
</feature>
<evidence type="ECO:0000256" key="3">
    <source>
        <dbReference type="ARBA" id="ARBA00022692"/>
    </source>
</evidence>
<dbReference type="PROSITE" id="PS00217">
    <property type="entry name" value="SUGAR_TRANSPORT_2"/>
    <property type="match status" value="1"/>
</dbReference>
<evidence type="ECO:0000256" key="9">
    <source>
        <dbReference type="SAM" id="Phobius"/>
    </source>
</evidence>
<dbReference type="Proteomes" id="UP001353858">
    <property type="component" value="Unassembled WGS sequence"/>
</dbReference>
<keyword evidence="12" id="KW-1185">Reference proteome</keyword>
<keyword evidence="2" id="KW-1003">Cell membrane</keyword>
<evidence type="ECO:0000256" key="7">
    <source>
        <dbReference type="ARBA" id="ARBA00024348"/>
    </source>
</evidence>
<dbReference type="PROSITE" id="PS00216">
    <property type="entry name" value="SUGAR_TRANSPORT_1"/>
    <property type="match status" value="1"/>
</dbReference>
<dbReference type="FunFam" id="1.20.1250.20:FF:000055">
    <property type="entry name" value="Facilitated trehalose transporter Tret1-2 homolog"/>
    <property type="match status" value="1"/>
</dbReference>
<feature type="transmembrane region" description="Helical" evidence="9">
    <location>
        <begin position="111"/>
        <end position="131"/>
    </location>
</feature>
<dbReference type="Gene3D" id="1.20.1250.20">
    <property type="entry name" value="MFS general substrate transporter like domains"/>
    <property type="match status" value="1"/>
</dbReference>
<feature type="transmembrane region" description="Helical" evidence="9">
    <location>
        <begin position="138"/>
        <end position="158"/>
    </location>
</feature>
<dbReference type="PANTHER" id="PTHR48021:SF1">
    <property type="entry name" value="GH07001P-RELATED"/>
    <property type="match status" value="1"/>
</dbReference>
<keyword evidence="6" id="KW-0325">Glycoprotein</keyword>
<dbReference type="SUPFAM" id="SSF103473">
    <property type="entry name" value="MFS general substrate transporter"/>
    <property type="match status" value="1"/>
</dbReference>
<evidence type="ECO:0000259" key="10">
    <source>
        <dbReference type="PROSITE" id="PS50850"/>
    </source>
</evidence>
<feature type="transmembrane region" description="Helical" evidence="9">
    <location>
        <begin position="67"/>
        <end position="91"/>
    </location>
</feature>
<dbReference type="PROSITE" id="PS50850">
    <property type="entry name" value="MFS"/>
    <property type="match status" value="1"/>
</dbReference>
<dbReference type="InterPro" id="IPR005829">
    <property type="entry name" value="Sugar_transporter_CS"/>
</dbReference>
<accession>A0AAN7QGJ0</accession>
<evidence type="ECO:0000313" key="11">
    <source>
        <dbReference type="EMBL" id="KAK4877068.1"/>
    </source>
</evidence>
<evidence type="ECO:0000313" key="12">
    <source>
        <dbReference type="Proteomes" id="UP001353858"/>
    </source>
</evidence>
<protein>
    <recommendedName>
        <fullName evidence="10">Major facilitator superfamily (MFS) profile domain-containing protein</fullName>
    </recommendedName>
</protein>
<keyword evidence="4 9" id="KW-1133">Transmembrane helix</keyword>
<dbReference type="PANTHER" id="PTHR48021">
    <property type="match status" value="1"/>
</dbReference>
<proteinExistence type="inferred from homology"/>
<dbReference type="InterPro" id="IPR003663">
    <property type="entry name" value="Sugar/inositol_transpt"/>
</dbReference>
<organism evidence="11 12">
    <name type="scientific">Aquatica leii</name>
    <dbReference type="NCBI Taxonomy" id="1421715"/>
    <lineage>
        <taxon>Eukaryota</taxon>
        <taxon>Metazoa</taxon>
        <taxon>Ecdysozoa</taxon>
        <taxon>Arthropoda</taxon>
        <taxon>Hexapoda</taxon>
        <taxon>Insecta</taxon>
        <taxon>Pterygota</taxon>
        <taxon>Neoptera</taxon>
        <taxon>Endopterygota</taxon>
        <taxon>Coleoptera</taxon>
        <taxon>Polyphaga</taxon>
        <taxon>Elateriformia</taxon>
        <taxon>Elateroidea</taxon>
        <taxon>Lampyridae</taxon>
        <taxon>Luciolinae</taxon>
        <taxon>Aquatica</taxon>
    </lineage>
</organism>
<dbReference type="InterPro" id="IPR036259">
    <property type="entry name" value="MFS_trans_sf"/>
</dbReference>
<comment type="caution">
    <text evidence="11">The sequence shown here is derived from an EMBL/GenBank/DDBJ whole genome shotgun (WGS) entry which is preliminary data.</text>
</comment>
<evidence type="ECO:0000256" key="4">
    <source>
        <dbReference type="ARBA" id="ARBA00022989"/>
    </source>
</evidence>
<gene>
    <name evidence="11" type="ORF">RN001_009574</name>
</gene>
<keyword evidence="3 9" id="KW-0812">Transmembrane</keyword>
<dbReference type="EMBL" id="JARPUR010000004">
    <property type="protein sequence ID" value="KAK4877068.1"/>
    <property type="molecule type" value="Genomic_DNA"/>
</dbReference>
<feature type="transmembrane region" description="Helical" evidence="9">
    <location>
        <begin position="221"/>
        <end position="241"/>
    </location>
</feature>
<feature type="transmembrane region" description="Helical" evidence="9">
    <location>
        <begin position="343"/>
        <end position="363"/>
    </location>
</feature>
<comment type="similarity">
    <text evidence="7">Belongs to the major facilitator superfamily. Sugar transporter (TC 2.A.1.1) family. Trehalose transporter subfamily.</text>
</comment>
<dbReference type="Pfam" id="PF00083">
    <property type="entry name" value="Sugar_tr"/>
    <property type="match status" value="1"/>
</dbReference>
<comment type="subcellular location">
    <subcellularLocation>
        <location evidence="1">Cell membrane</location>
        <topology evidence="1">Multi-pass membrane protein</topology>
    </subcellularLocation>
</comment>
<feature type="transmembrane region" description="Helical" evidence="9">
    <location>
        <begin position="444"/>
        <end position="465"/>
    </location>
</feature>
<feature type="transmembrane region" description="Helical" evidence="9">
    <location>
        <begin position="197"/>
        <end position="215"/>
    </location>
</feature>
<evidence type="ECO:0000256" key="6">
    <source>
        <dbReference type="ARBA" id="ARBA00023180"/>
    </source>
</evidence>
<dbReference type="InterPro" id="IPR044775">
    <property type="entry name" value="MFS_ERD6/Tret1-like"/>
</dbReference>
<feature type="transmembrane region" description="Helical" evidence="9">
    <location>
        <begin position="164"/>
        <end position="185"/>
    </location>
</feature>
<reference evidence="12" key="1">
    <citation type="submission" date="2023-01" db="EMBL/GenBank/DDBJ databases">
        <title>Key to firefly adult light organ development and bioluminescence: homeobox transcription factors regulate luciferase expression and transportation to peroxisome.</title>
        <authorList>
            <person name="Fu X."/>
        </authorList>
    </citation>
    <scope>NUCLEOTIDE SEQUENCE [LARGE SCALE GENOMIC DNA]</scope>
</reference>
<dbReference type="InterPro" id="IPR050549">
    <property type="entry name" value="MFS_Trehalose_Transporter"/>
</dbReference>
<keyword evidence="5 9" id="KW-0472">Membrane</keyword>
<evidence type="ECO:0000256" key="5">
    <source>
        <dbReference type="ARBA" id="ARBA00023136"/>
    </source>
</evidence>
<dbReference type="PRINTS" id="PR00171">
    <property type="entry name" value="SUGRTRNSPORT"/>
</dbReference>
<dbReference type="GO" id="GO:0005886">
    <property type="term" value="C:plasma membrane"/>
    <property type="evidence" value="ECO:0007669"/>
    <property type="project" value="UniProtKB-SubCell"/>
</dbReference>
<evidence type="ECO:0000256" key="2">
    <source>
        <dbReference type="ARBA" id="ARBA00022475"/>
    </source>
</evidence>
<dbReference type="GO" id="GO:0051119">
    <property type="term" value="F:sugar transmembrane transporter activity"/>
    <property type="evidence" value="ECO:0007669"/>
    <property type="project" value="InterPro"/>
</dbReference>
<dbReference type="InterPro" id="IPR020846">
    <property type="entry name" value="MFS_dom"/>
</dbReference>
<dbReference type="AlphaFoldDB" id="A0AAN7QGJ0"/>
<evidence type="ECO:0000256" key="1">
    <source>
        <dbReference type="ARBA" id="ARBA00004651"/>
    </source>
</evidence>